<dbReference type="CDD" id="cd00093">
    <property type="entry name" value="HTH_XRE"/>
    <property type="match status" value="1"/>
</dbReference>
<dbReference type="SMART" id="SM00530">
    <property type="entry name" value="HTH_XRE"/>
    <property type="match status" value="1"/>
</dbReference>
<protein>
    <recommendedName>
        <fullName evidence="1">HTH cro/C1-type domain-containing protein</fullName>
    </recommendedName>
</protein>
<dbReference type="PROSITE" id="PS50943">
    <property type="entry name" value="HTH_CROC1"/>
    <property type="match status" value="1"/>
</dbReference>
<feature type="domain" description="HTH cro/C1-type" evidence="1">
    <location>
        <begin position="94"/>
        <end position="148"/>
    </location>
</feature>
<dbReference type="SUPFAM" id="SSF47413">
    <property type="entry name" value="lambda repressor-like DNA-binding domains"/>
    <property type="match status" value="1"/>
</dbReference>
<dbReference type="AlphaFoldDB" id="A0A3B0YKZ2"/>
<dbReference type="EMBL" id="UOFJ01000388">
    <property type="protein sequence ID" value="VAW69036.1"/>
    <property type="molecule type" value="Genomic_DNA"/>
</dbReference>
<dbReference type="InterPro" id="IPR010982">
    <property type="entry name" value="Lambda_DNA-bd_dom_sf"/>
</dbReference>
<dbReference type="GO" id="GO:0003677">
    <property type="term" value="F:DNA binding"/>
    <property type="evidence" value="ECO:0007669"/>
    <property type="project" value="InterPro"/>
</dbReference>
<evidence type="ECO:0000259" key="1">
    <source>
        <dbReference type="PROSITE" id="PS50943"/>
    </source>
</evidence>
<accession>A0A3B0YKZ2</accession>
<gene>
    <name evidence="2" type="ORF">MNBD_GAMMA10-2423</name>
</gene>
<reference evidence="2" key="1">
    <citation type="submission" date="2018-06" db="EMBL/GenBank/DDBJ databases">
        <authorList>
            <person name="Zhirakovskaya E."/>
        </authorList>
    </citation>
    <scope>NUCLEOTIDE SEQUENCE</scope>
</reference>
<name>A0A3B0YKZ2_9ZZZZ</name>
<dbReference type="Gene3D" id="1.10.260.40">
    <property type="entry name" value="lambda repressor-like DNA-binding domains"/>
    <property type="match status" value="1"/>
</dbReference>
<dbReference type="InterPro" id="IPR001387">
    <property type="entry name" value="Cro/C1-type_HTH"/>
</dbReference>
<sequence length="171" mass="19621">MNELEAVRDNLREQIPGINCDYDPCENESGSAWLDLRFENLTINVEWNQDKGFGLYIDDIDSFGTGPNEIYRSKDKLFKRILMLFVERKLHLKLKEIREIRGISQLELGVLLGQKQGSVSKIESRESDVLFKTICSVVNALGGKLEIKAHFEDFDVPLDFSCSNETDRKMS</sequence>
<proteinExistence type="predicted"/>
<evidence type="ECO:0000313" key="2">
    <source>
        <dbReference type="EMBL" id="VAW69036.1"/>
    </source>
</evidence>
<organism evidence="2">
    <name type="scientific">hydrothermal vent metagenome</name>
    <dbReference type="NCBI Taxonomy" id="652676"/>
    <lineage>
        <taxon>unclassified sequences</taxon>
        <taxon>metagenomes</taxon>
        <taxon>ecological metagenomes</taxon>
    </lineage>
</organism>
<dbReference type="Pfam" id="PF01381">
    <property type="entry name" value="HTH_3"/>
    <property type="match status" value="1"/>
</dbReference>